<dbReference type="EMBL" id="QXTE01000017">
    <property type="protein sequence ID" value="TFK13115.1"/>
    <property type="molecule type" value="Genomic_DNA"/>
</dbReference>
<dbReference type="AlphaFoldDB" id="A0A4D9EVB3"/>
<protein>
    <submittedName>
        <fullName evidence="2">Peroxisomal multifunctional enzyme type 2</fullName>
    </submittedName>
</protein>
<evidence type="ECO:0000313" key="3">
    <source>
        <dbReference type="Proteomes" id="UP000297703"/>
    </source>
</evidence>
<organism evidence="2 3">
    <name type="scientific">Platysternon megacephalum</name>
    <name type="common">big-headed turtle</name>
    <dbReference type="NCBI Taxonomy" id="55544"/>
    <lineage>
        <taxon>Eukaryota</taxon>
        <taxon>Metazoa</taxon>
        <taxon>Chordata</taxon>
        <taxon>Craniata</taxon>
        <taxon>Vertebrata</taxon>
        <taxon>Euteleostomi</taxon>
        <taxon>Archelosauria</taxon>
        <taxon>Testudinata</taxon>
        <taxon>Testudines</taxon>
        <taxon>Cryptodira</taxon>
        <taxon>Durocryptodira</taxon>
        <taxon>Testudinoidea</taxon>
        <taxon>Platysternidae</taxon>
        <taxon>Platysternon</taxon>
    </lineage>
</organism>
<feature type="transmembrane region" description="Helical" evidence="1">
    <location>
        <begin position="12"/>
        <end position="32"/>
    </location>
</feature>
<accession>A0A4D9EVB3</accession>
<reference evidence="2 3" key="2">
    <citation type="submission" date="2019-04" db="EMBL/GenBank/DDBJ databases">
        <title>The genome sequence of big-headed turtle.</title>
        <authorList>
            <person name="Gong S."/>
        </authorList>
    </citation>
    <scope>NUCLEOTIDE SEQUENCE [LARGE SCALE GENOMIC DNA]</scope>
    <source>
        <strain evidence="2">DO16091913</strain>
        <tissue evidence="2">Muscle</tissue>
    </source>
</reference>
<gene>
    <name evidence="2" type="ORF">DR999_PMT03538</name>
</gene>
<reference evidence="2 3" key="1">
    <citation type="submission" date="2019-04" db="EMBL/GenBank/DDBJ databases">
        <title>Draft genome of the big-headed turtle Platysternon megacephalum.</title>
        <authorList>
            <person name="Gong S."/>
        </authorList>
    </citation>
    <scope>NUCLEOTIDE SEQUENCE [LARGE SCALE GENOMIC DNA]</scope>
    <source>
        <strain evidence="2">DO16091913</strain>
        <tissue evidence="2">Muscle</tissue>
    </source>
</reference>
<proteinExistence type="predicted"/>
<evidence type="ECO:0000313" key="2">
    <source>
        <dbReference type="EMBL" id="TFK13115.1"/>
    </source>
</evidence>
<keyword evidence="1" id="KW-0812">Transmembrane</keyword>
<keyword evidence="1" id="KW-1133">Transmembrane helix</keyword>
<evidence type="ECO:0000256" key="1">
    <source>
        <dbReference type="SAM" id="Phobius"/>
    </source>
</evidence>
<comment type="caution">
    <text evidence="2">The sequence shown here is derived from an EMBL/GenBank/DDBJ whole genome shotgun (WGS) entry which is preliminary data.</text>
</comment>
<name>A0A4D9EVB3_9SAUR</name>
<keyword evidence="3" id="KW-1185">Reference proteome</keyword>
<keyword evidence="1" id="KW-0472">Membrane</keyword>
<dbReference type="Proteomes" id="UP000297703">
    <property type="component" value="Unassembled WGS sequence"/>
</dbReference>
<sequence>MLPLPSDGLSNFFMLFVFYSALKHFLAFYLNILGCCKAIIQRCKNSSWHVIWTTYMQYNLFFGRCHSSLDCETLIHVSLIPLLAHQNQEARNGITNVYYGNQWNCLGAQFYSM</sequence>